<dbReference type="CDD" id="cd00130">
    <property type="entry name" value="PAS"/>
    <property type="match status" value="1"/>
</dbReference>
<dbReference type="RefSeq" id="WP_004038348.1">
    <property type="nucleotide sequence ID" value="NZ_CM001555.1"/>
</dbReference>
<dbReference type="Gene3D" id="3.30.450.20">
    <property type="entry name" value="PAS domain"/>
    <property type="match status" value="1"/>
</dbReference>
<dbReference type="SUPFAM" id="SSF55785">
    <property type="entry name" value="PYP-like sensor domain (PAS domain)"/>
    <property type="match status" value="1"/>
</dbReference>
<evidence type="ECO:0000259" key="2">
    <source>
        <dbReference type="PROSITE" id="PS50885"/>
    </source>
</evidence>
<dbReference type="Gene3D" id="6.10.340.10">
    <property type="match status" value="1"/>
</dbReference>
<gene>
    <name evidence="3" type="ORF">Metli_0890</name>
</gene>
<evidence type="ECO:0000256" key="1">
    <source>
        <dbReference type="SAM" id="Phobius"/>
    </source>
</evidence>
<dbReference type="InterPro" id="IPR000014">
    <property type="entry name" value="PAS"/>
</dbReference>
<keyword evidence="1" id="KW-1133">Transmembrane helix</keyword>
<dbReference type="InterPro" id="IPR035965">
    <property type="entry name" value="PAS-like_dom_sf"/>
</dbReference>
<feature type="transmembrane region" description="Helical" evidence="1">
    <location>
        <begin position="270"/>
        <end position="292"/>
    </location>
</feature>
<name>J1APM7_9EURY</name>
<keyword evidence="4" id="KW-1185">Reference proteome</keyword>
<evidence type="ECO:0000313" key="4">
    <source>
        <dbReference type="Proteomes" id="UP000005095"/>
    </source>
</evidence>
<dbReference type="AlphaFoldDB" id="J1APM7"/>
<accession>J1APM7</accession>
<feature type="domain" description="HAMP" evidence="2">
    <location>
        <begin position="294"/>
        <end position="347"/>
    </location>
</feature>
<dbReference type="NCBIfam" id="TIGR00229">
    <property type="entry name" value="sensory_box"/>
    <property type="match status" value="1"/>
</dbReference>
<reference evidence="3 4" key="1">
    <citation type="submission" date="2011-08" db="EMBL/GenBank/DDBJ databases">
        <title>The complete genome of Methanofollis liminatans DSM 4140.</title>
        <authorList>
            <consortium name="US DOE Joint Genome Institute (JGI-PGF)"/>
            <person name="Lucas S."/>
            <person name="Han J."/>
            <person name="Lapidus A."/>
            <person name="Bruce D."/>
            <person name="Goodwin L."/>
            <person name="Pitluck S."/>
            <person name="Peters L."/>
            <person name="Kyrpides N."/>
            <person name="Mavromatis K."/>
            <person name="Ivanova N."/>
            <person name="Mikhailova N."/>
            <person name="Lu M."/>
            <person name="Detter J.C."/>
            <person name="Tapia R."/>
            <person name="Han C."/>
            <person name="Land M."/>
            <person name="Hauser L."/>
            <person name="Markowitz V."/>
            <person name="Cheng J.-F."/>
            <person name="Hugenholtz P."/>
            <person name="Woyke T."/>
            <person name="Wu D."/>
            <person name="Spring S."/>
            <person name="Schuler E."/>
            <person name="Brambilla E."/>
            <person name="Klenk H.-P."/>
            <person name="Eisen J.A."/>
        </authorList>
    </citation>
    <scope>NUCLEOTIDE SEQUENCE [LARGE SCALE GENOMIC DNA]</scope>
    <source>
        <strain evidence="3 4">DSM 4140</strain>
    </source>
</reference>
<evidence type="ECO:0000313" key="3">
    <source>
        <dbReference type="EMBL" id="EJG06848.1"/>
    </source>
</evidence>
<dbReference type="GO" id="GO:0007165">
    <property type="term" value="P:signal transduction"/>
    <property type="evidence" value="ECO:0007669"/>
    <property type="project" value="InterPro"/>
</dbReference>
<dbReference type="InterPro" id="IPR007892">
    <property type="entry name" value="CHASE4"/>
</dbReference>
<keyword evidence="1" id="KW-0472">Membrane</keyword>
<keyword evidence="1" id="KW-0812">Transmembrane</keyword>
<dbReference type="GO" id="GO:0016020">
    <property type="term" value="C:membrane"/>
    <property type="evidence" value="ECO:0007669"/>
    <property type="project" value="InterPro"/>
</dbReference>
<dbReference type="EMBL" id="CM001555">
    <property type="protein sequence ID" value="EJG06848.1"/>
    <property type="molecule type" value="Genomic_DNA"/>
</dbReference>
<dbReference type="Pfam" id="PF08448">
    <property type="entry name" value="PAS_4"/>
    <property type="match status" value="1"/>
</dbReference>
<dbReference type="STRING" id="28892.Metli_0890"/>
<dbReference type="InterPro" id="IPR003660">
    <property type="entry name" value="HAMP_dom"/>
</dbReference>
<protein>
    <submittedName>
        <fullName evidence="3">Putative PAS/PAC sensor protein</fullName>
    </submittedName>
</protein>
<feature type="transmembrane region" description="Helical" evidence="1">
    <location>
        <begin position="6"/>
        <end position="25"/>
    </location>
</feature>
<dbReference type="HOGENOM" id="CLU_482038_0_0_2"/>
<dbReference type="PROSITE" id="PS50885">
    <property type="entry name" value="HAMP"/>
    <property type="match status" value="1"/>
</dbReference>
<dbReference type="Pfam" id="PF05228">
    <property type="entry name" value="CHASE4"/>
    <property type="match status" value="1"/>
</dbReference>
<sequence length="565" mass="63452">MKLLTHVVLVMILVASALIGGIFFASDYLLIQNLKETEYTAVTESCNLVNHTIQREIDTLGVTGRDWATWDDTYFFVQNRNQAYIDSNLVDETYINTDLDCFLILNSTGMPVYGRTFDHENQTAVQIPENFLTRIEESLGAQRSDTVEGIIVFPEGPMIVAAEPVLRSTGEGPAVGTLIMGRYIDDDLTGEISDITQMPVTIRSAGDPSIYSGLSQNPGPEDGTPIIIAPSENKTIVSGIITIPDINGKPAFTTRIDLTRHLYLQGLEAIYAYIIIITVICAMAGIVLIISLNRTLISPLEIMSGTVTAIRKDQDYSRRMREGGVAEIETLSTSMNALFSSLQSSIEQQKEYEEILRESEEKYSTLFRSANDSIFIIRGDRLEDCNTRALEVLGRTREEVFGAPIEILSPAYQPDGQRSADAIREYIRRAYAGESLSFSWEYQTADGTHRNAEITANRFDLRSGAYLLVIGRDITERLEMERLKDEAFGQIEQNLEQFAILNDEIRNPLQVIQAIVEMDSCKEAKSVLTQVEIIDDLVNQLDRGYIESEKVREFLRKHYRIGEEK</sequence>
<dbReference type="Proteomes" id="UP000005095">
    <property type="component" value="Chromosome"/>
</dbReference>
<organism evidence="3 4">
    <name type="scientific">Methanofollis liminatans DSM 4140</name>
    <dbReference type="NCBI Taxonomy" id="28892"/>
    <lineage>
        <taxon>Archaea</taxon>
        <taxon>Methanobacteriati</taxon>
        <taxon>Methanobacteriota</taxon>
        <taxon>Stenosarchaea group</taxon>
        <taxon>Methanomicrobia</taxon>
        <taxon>Methanomicrobiales</taxon>
        <taxon>Methanomicrobiaceae</taxon>
        <taxon>Methanofollis</taxon>
    </lineage>
</organism>
<dbReference type="OrthoDB" id="106933at2157"/>
<dbReference type="InterPro" id="IPR013656">
    <property type="entry name" value="PAS_4"/>
</dbReference>
<dbReference type="SMART" id="SM00304">
    <property type="entry name" value="HAMP"/>
    <property type="match status" value="1"/>
</dbReference>
<proteinExistence type="predicted"/>